<dbReference type="Gene3D" id="1.20.1080.10">
    <property type="entry name" value="Glycerol uptake facilitator protein"/>
    <property type="match status" value="1"/>
</dbReference>
<sequence>MDSEQSHRSDDDVDRDEARSRATMTREESEDVEERSSPRSPVIYEVVRRHGEEEMARPIVSLWWSGFAAGLSISFSLLAQALLTIHLPDAAWRPLVASFGYSVGFLMVVLARQQLFTENTITIVLPVMAQPTAASAGRLARVWAVVLAANLTGTLFAAGFCTLTPVIDAELLTAMLDIGRHMMENAWAAMFFKGIAAGFLIAAMVWLIPSAGGAQFHVITLMTWLIALGGFTHVIAGSMEAFLLMMHGDLGVVEGLARFLLPVLLGNVIGGTALFALIAYAQVMKELEP</sequence>
<reference evidence="7" key="2">
    <citation type="submission" date="2023-02" db="EMBL/GenBank/DDBJ databases">
        <authorList>
            <person name="Rayyan A."/>
            <person name="Meyer T."/>
            <person name="Kyndt J.A."/>
        </authorList>
    </citation>
    <scope>NUCLEOTIDE SEQUENCE</scope>
    <source>
        <strain evidence="7">DSM 9987</strain>
    </source>
</reference>
<gene>
    <name evidence="7" type="ORF">PQJ73_05050</name>
</gene>
<dbReference type="InterPro" id="IPR023271">
    <property type="entry name" value="Aquaporin-like"/>
</dbReference>
<keyword evidence="2 6" id="KW-0812">Transmembrane</keyword>
<feature type="transmembrane region" description="Helical" evidence="6">
    <location>
        <begin position="219"/>
        <end position="239"/>
    </location>
</feature>
<feature type="transmembrane region" description="Helical" evidence="6">
    <location>
        <begin position="142"/>
        <end position="167"/>
    </location>
</feature>
<feature type="transmembrane region" description="Helical" evidence="6">
    <location>
        <begin position="187"/>
        <end position="207"/>
    </location>
</feature>
<keyword evidence="3 6" id="KW-1133">Transmembrane helix</keyword>
<dbReference type="EMBL" id="JAQQLI010000005">
    <property type="protein sequence ID" value="MDC7785043.1"/>
    <property type="molecule type" value="Genomic_DNA"/>
</dbReference>
<name>A0ABT5J694_RHOTP</name>
<evidence type="ECO:0000313" key="7">
    <source>
        <dbReference type="EMBL" id="MDC7785043.1"/>
    </source>
</evidence>
<reference evidence="7" key="1">
    <citation type="journal article" date="2023" name="Microbiol Resour">
        <title>Genome Sequences of Rhodoplanes serenus and Two Thermotolerant Strains, Rhodoplanes tepidamans and 'Rhodoplanes cryptolactis,' Further Refine the Genus.</title>
        <authorList>
            <person name="Rayyan A.A."/>
            <person name="Kyndt J.A."/>
        </authorList>
    </citation>
    <scope>NUCLEOTIDE SEQUENCE</scope>
    <source>
        <strain evidence="7">DSM 9987</strain>
    </source>
</reference>
<evidence type="ECO:0000313" key="8">
    <source>
        <dbReference type="Proteomes" id="UP001165652"/>
    </source>
</evidence>
<evidence type="ECO:0000256" key="2">
    <source>
        <dbReference type="ARBA" id="ARBA00022692"/>
    </source>
</evidence>
<evidence type="ECO:0000256" key="4">
    <source>
        <dbReference type="ARBA" id="ARBA00023136"/>
    </source>
</evidence>
<dbReference type="Pfam" id="PF01226">
    <property type="entry name" value="Form_Nir_trans"/>
    <property type="match status" value="1"/>
</dbReference>
<dbReference type="RefSeq" id="WP_272775893.1">
    <property type="nucleotide sequence ID" value="NZ_JAQQLI010000005.1"/>
</dbReference>
<protein>
    <submittedName>
        <fullName evidence="7">Formate/nitrite transporter family protein</fullName>
    </submittedName>
</protein>
<feature type="compositionally biased region" description="Basic and acidic residues" evidence="5">
    <location>
        <begin position="1"/>
        <end position="27"/>
    </location>
</feature>
<dbReference type="PANTHER" id="PTHR30520:SF2">
    <property type="entry name" value="INNER MEMBRANE PROTEIN YFDC"/>
    <property type="match status" value="1"/>
</dbReference>
<organism evidence="7 8">
    <name type="scientific">Rhodoplanes tepidamans</name>
    <name type="common">Rhodoplanes cryptolactis</name>
    <dbReference type="NCBI Taxonomy" id="200616"/>
    <lineage>
        <taxon>Bacteria</taxon>
        <taxon>Pseudomonadati</taxon>
        <taxon>Pseudomonadota</taxon>
        <taxon>Alphaproteobacteria</taxon>
        <taxon>Hyphomicrobiales</taxon>
        <taxon>Nitrobacteraceae</taxon>
        <taxon>Rhodoplanes</taxon>
    </lineage>
</organism>
<feature type="transmembrane region" description="Helical" evidence="6">
    <location>
        <begin position="62"/>
        <end position="85"/>
    </location>
</feature>
<accession>A0ABT5J694</accession>
<feature type="region of interest" description="Disordered" evidence="5">
    <location>
        <begin position="1"/>
        <end position="37"/>
    </location>
</feature>
<comment type="subcellular location">
    <subcellularLocation>
        <location evidence="1">Membrane</location>
        <topology evidence="1">Multi-pass membrane protein</topology>
    </subcellularLocation>
</comment>
<evidence type="ECO:0000256" key="5">
    <source>
        <dbReference type="SAM" id="MobiDB-lite"/>
    </source>
</evidence>
<evidence type="ECO:0000256" key="3">
    <source>
        <dbReference type="ARBA" id="ARBA00022989"/>
    </source>
</evidence>
<keyword evidence="8" id="KW-1185">Reference proteome</keyword>
<proteinExistence type="predicted"/>
<evidence type="ECO:0000256" key="1">
    <source>
        <dbReference type="ARBA" id="ARBA00004141"/>
    </source>
</evidence>
<keyword evidence="4 6" id="KW-0472">Membrane</keyword>
<feature type="transmembrane region" description="Helical" evidence="6">
    <location>
        <begin position="91"/>
        <end position="111"/>
    </location>
</feature>
<comment type="caution">
    <text evidence="7">The sequence shown here is derived from an EMBL/GenBank/DDBJ whole genome shotgun (WGS) entry which is preliminary data.</text>
</comment>
<feature type="transmembrane region" description="Helical" evidence="6">
    <location>
        <begin position="259"/>
        <end position="281"/>
    </location>
</feature>
<dbReference type="PANTHER" id="PTHR30520">
    <property type="entry name" value="FORMATE TRANSPORTER-RELATED"/>
    <property type="match status" value="1"/>
</dbReference>
<dbReference type="Proteomes" id="UP001165652">
    <property type="component" value="Unassembled WGS sequence"/>
</dbReference>
<evidence type="ECO:0000256" key="6">
    <source>
        <dbReference type="SAM" id="Phobius"/>
    </source>
</evidence>
<dbReference type="InterPro" id="IPR000292">
    <property type="entry name" value="For/NO2_transpt"/>
</dbReference>